<organism evidence="1 2">
    <name type="scientific">Aeromicrobium piscarium</name>
    <dbReference type="NCBI Taxonomy" id="2590901"/>
    <lineage>
        <taxon>Bacteria</taxon>
        <taxon>Bacillati</taxon>
        <taxon>Actinomycetota</taxon>
        <taxon>Actinomycetes</taxon>
        <taxon>Propionibacteriales</taxon>
        <taxon>Nocardioidaceae</taxon>
        <taxon>Aeromicrobium</taxon>
    </lineage>
</organism>
<evidence type="ECO:0000313" key="1">
    <source>
        <dbReference type="EMBL" id="TSD65090.1"/>
    </source>
</evidence>
<comment type="caution">
    <text evidence="1">The sequence shown here is derived from an EMBL/GenBank/DDBJ whole genome shotgun (WGS) entry which is preliminary data.</text>
</comment>
<reference evidence="1 2" key="1">
    <citation type="submission" date="2019-07" db="EMBL/GenBank/DDBJ databases">
        <authorList>
            <person name="Zhao L.H."/>
        </authorList>
    </citation>
    <scope>NUCLEOTIDE SEQUENCE [LARGE SCALE GENOMIC DNA]</scope>
    <source>
        <strain evidence="1 2">Co35</strain>
    </source>
</reference>
<dbReference type="Proteomes" id="UP000316988">
    <property type="component" value="Unassembled WGS sequence"/>
</dbReference>
<keyword evidence="2" id="KW-1185">Reference proteome</keyword>
<dbReference type="OrthoDB" id="5402478at2"/>
<name>A0A554SFH3_9ACTN</name>
<sequence>MWSRPYSLRSRWVLPVGRGELWDALLSQLESGDPLPWWGSVRAVGTTPDTIDLRADTGLGYRLGFTVSDLELARPDHLTFSADGDLRGRAVVRFVPAPRSTTILLIEWDVVATRAWMRSVDPLARPLFVISHAVLMRRGERRLAAWLQGGDVRTSRRRER</sequence>
<protein>
    <recommendedName>
        <fullName evidence="3">SRPBCC family protein</fullName>
    </recommendedName>
</protein>
<dbReference type="RefSeq" id="WP_143912124.1">
    <property type="nucleotide sequence ID" value="NZ_VLNT01000003.1"/>
</dbReference>
<dbReference type="EMBL" id="VLNT01000003">
    <property type="protein sequence ID" value="TSD65090.1"/>
    <property type="molecule type" value="Genomic_DNA"/>
</dbReference>
<dbReference type="AlphaFoldDB" id="A0A554SFH3"/>
<accession>A0A554SFH3</accession>
<gene>
    <name evidence="1" type="ORF">FNM00_05100</name>
</gene>
<evidence type="ECO:0000313" key="2">
    <source>
        <dbReference type="Proteomes" id="UP000316988"/>
    </source>
</evidence>
<evidence type="ECO:0008006" key="3">
    <source>
        <dbReference type="Google" id="ProtNLM"/>
    </source>
</evidence>
<dbReference type="SUPFAM" id="SSF55961">
    <property type="entry name" value="Bet v1-like"/>
    <property type="match status" value="1"/>
</dbReference>
<proteinExistence type="predicted"/>